<reference evidence="1" key="1">
    <citation type="submission" date="2019-10" db="EMBL/GenBank/DDBJ databases">
        <authorList>
            <person name="Soares A.E.R."/>
            <person name="Aleixo A."/>
            <person name="Schneider P."/>
            <person name="Miyaki C.Y."/>
            <person name="Schneider M.P."/>
            <person name="Mello C."/>
            <person name="Vasconcelos A.T.R."/>
        </authorList>
    </citation>
    <scope>NUCLEOTIDE SEQUENCE</scope>
    <source>
        <tissue evidence="1">Muscle</tissue>
    </source>
</reference>
<dbReference type="Proteomes" id="UP001145742">
    <property type="component" value="Unassembled WGS sequence"/>
</dbReference>
<sequence>MGDSVFSERPALRYGWPCQQETAQEQTEPMYTRINHNVFLYSVPEQPGDDEKIMLDAGGLKGLLVDGIEHLSLSCFTFFGFPLDCECMLSEVHKSKECAWTVYAVVEMMNDLGESFCNSGCFYLL</sequence>
<organism evidence="1 2">
    <name type="scientific">Willisornis vidua</name>
    <name type="common">Xingu scale-backed antbird</name>
    <dbReference type="NCBI Taxonomy" id="1566151"/>
    <lineage>
        <taxon>Eukaryota</taxon>
        <taxon>Metazoa</taxon>
        <taxon>Chordata</taxon>
        <taxon>Craniata</taxon>
        <taxon>Vertebrata</taxon>
        <taxon>Euteleostomi</taxon>
        <taxon>Archelosauria</taxon>
        <taxon>Archosauria</taxon>
        <taxon>Dinosauria</taxon>
        <taxon>Saurischia</taxon>
        <taxon>Theropoda</taxon>
        <taxon>Coelurosauria</taxon>
        <taxon>Aves</taxon>
        <taxon>Neognathae</taxon>
        <taxon>Neoaves</taxon>
        <taxon>Telluraves</taxon>
        <taxon>Australaves</taxon>
        <taxon>Passeriformes</taxon>
        <taxon>Thamnophilidae</taxon>
        <taxon>Willisornis</taxon>
    </lineage>
</organism>
<keyword evidence="2" id="KW-1185">Reference proteome</keyword>
<evidence type="ECO:0000313" key="2">
    <source>
        <dbReference type="Proteomes" id="UP001145742"/>
    </source>
</evidence>
<proteinExistence type="predicted"/>
<gene>
    <name evidence="1" type="ORF">WISP_121869</name>
</gene>
<comment type="caution">
    <text evidence="1">The sequence shown here is derived from an EMBL/GenBank/DDBJ whole genome shotgun (WGS) entry which is preliminary data.</text>
</comment>
<accession>A0ABQ9CSD8</accession>
<protein>
    <submittedName>
        <fullName evidence="1">Uncharacterized protein</fullName>
    </submittedName>
</protein>
<dbReference type="EMBL" id="WHWB01034553">
    <property type="protein sequence ID" value="KAJ7408267.1"/>
    <property type="molecule type" value="Genomic_DNA"/>
</dbReference>
<name>A0ABQ9CSD8_9PASS</name>
<evidence type="ECO:0000313" key="1">
    <source>
        <dbReference type="EMBL" id="KAJ7408267.1"/>
    </source>
</evidence>